<comment type="similarity">
    <text evidence="2">Belongs to the membrane magnesium transporter (TC 1.A.67) family.</text>
</comment>
<feature type="transmembrane region" description="Helical" evidence="8">
    <location>
        <begin position="46"/>
        <end position="63"/>
    </location>
</feature>
<dbReference type="GO" id="GO:0005794">
    <property type="term" value="C:Golgi apparatus"/>
    <property type="evidence" value="ECO:0007669"/>
    <property type="project" value="TreeGrafter"/>
</dbReference>
<evidence type="ECO:0000256" key="2">
    <source>
        <dbReference type="ARBA" id="ARBA00006109"/>
    </source>
</evidence>
<name>A0A165JAU3_EXIGL</name>
<dbReference type="PANTHER" id="PTHR21181:SF7">
    <property type="entry name" value="ER MEMBRANE PROTEIN COMPLEX SUBUNIT 5"/>
    <property type="match status" value="1"/>
</dbReference>
<dbReference type="GO" id="GO:0022890">
    <property type="term" value="F:inorganic cation transmembrane transporter activity"/>
    <property type="evidence" value="ECO:0007669"/>
    <property type="project" value="TreeGrafter"/>
</dbReference>
<protein>
    <recommendedName>
        <fullName evidence="11">Membrane magnesium transporter</fullName>
    </recommendedName>
</protein>
<dbReference type="GO" id="GO:0005769">
    <property type="term" value="C:early endosome"/>
    <property type="evidence" value="ECO:0007669"/>
    <property type="project" value="TreeGrafter"/>
</dbReference>
<dbReference type="GO" id="GO:0005886">
    <property type="term" value="C:plasma membrane"/>
    <property type="evidence" value="ECO:0007669"/>
    <property type="project" value="TreeGrafter"/>
</dbReference>
<dbReference type="InParanoid" id="A0A165JAU3"/>
<dbReference type="Proteomes" id="UP000077266">
    <property type="component" value="Unassembled WGS sequence"/>
</dbReference>
<accession>A0A165JAU3</accession>
<dbReference type="EMBL" id="KV425970">
    <property type="protein sequence ID" value="KZV94582.1"/>
    <property type="molecule type" value="Genomic_DNA"/>
</dbReference>
<sequence length="109" mass="11977">MSQPGLGNALLLVGVVLTIHVAFSTYEHLSILKALDRTDEYIPLDMVLEAFVAMFVGIVGAALKTPELKEISWASEMKSRSIDEFDSRMGFMTLNHRGTKLFGDAAMAQ</sequence>
<proteinExistence type="inferred from homology"/>
<gene>
    <name evidence="9" type="ORF">EXIGLDRAFT_736606</name>
</gene>
<comment type="subcellular location">
    <subcellularLocation>
        <location evidence="1">Endoplasmic reticulum membrane</location>
        <topology evidence="1">Multi-pass membrane protein</topology>
    </subcellularLocation>
</comment>
<dbReference type="InterPro" id="IPR018937">
    <property type="entry name" value="MMgT"/>
</dbReference>
<keyword evidence="10" id="KW-1185">Reference proteome</keyword>
<comment type="subunit">
    <text evidence="3">Component of the ER membrane protein complex (EMC).</text>
</comment>
<evidence type="ECO:0000256" key="4">
    <source>
        <dbReference type="ARBA" id="ARBA00022692"/>
    </source>
</evidence>
<evidence type="ECO:0000313" key="9">
    <source>
        <dbReference type="EMBL" id="KZV94582.1"/>
    </source>
</evidence>
<evidence type="ECO:0000256" key="6">
    <source>
        <dbReference type="ARBA" id="ARBA00022989"/>
    </source>
</evidence>
<evidence type="ECO:0000256" key="8">
    <source>
        <dbReference type="SAM" id="Phobius"/>
    </source>
</evidence>
<feature type="transmembrane region" description="Helical" evidence="8">
    <location>
        <begin position="7"/>
        <end position="26"/>
    </location>
</feature>
<evidence type="ECO:0008006" key="11">
    <source>
        <dbReference type="Google" id="ProtNLM"/>
    </source>
</evidence>
<keyword evidence="5" id="KW-0256">Endoplasmic reticulum</keyword>
<dbReference type="OrthoDB" id="44756at2759"/>
<dbReference type="Pfam" id="PF10270">
    <property type="entry name" value="MMgT"/>
    <property type="match status" value="1"/>
</dbReference>
<organism evidence="9 10">
    <name type="scientific">Exidia glandulosa HHB12029</name>
    <dbReference type="NCBI Taxonomy" id="1314781"/>
    <lineage>
        <taxon>Eukaryota</taxon>
        <taxon>Fungi</taxon>
        <taxon>Dikarya</taxon>
        <taxon>Basidiomycota</taxon>
        <taxon>Agaricomycotina</taxon>
        <taxon>Agaricomycetes</taxon>
        <taxon>Auriculariales</taxon>
        <taxon>Exidiaceae</taxon>
        <taxon>Exidia</taxon>
    </lineage>
</organism>
<reference evidence="9 10" key="1">
    <citation type="journal article" date="2016" name="Mol. Biol. Evol.">
        <title>Comparative Genomics of Early-Diverging Mushroom-Forming Fungi Provides Insights into the Origins of Lignocellulose Decay Capabilities.</title>
        <authorList>
            <person name="Nagy L.G."/>
            <person name="Riley R."/>
            <person name="Tritt A."/>
            <person name="Adam C."/>
            <person name="Daum C."/>
            <person name="Floudas D."/>
            <person name="Sun H."/>
            <person name="Yadav J.S."/>
            <person name="Pangilinan J."/>
            <person name="Larsson K.H."/>
            <person name="Matsuura K."/>
            <person name="Barry K."/>
            <person name="Labutti K."/>
            <person name="Kuo R."/>
            <person name="Ohm R.A."/>
            <person name="Bhattacharya S.S."/>
            <person name="Shirouzu T."/>
            <person name="Yoshinaga Y."/>
            <person name="Martin F.M."/>
            <person name="Grigoriev I.V."/>
            <person name="Hibbett D.S."/>
        </authorList>
    </citation>
    <scope>NUCLEOTIDE SEQUENCE [LARGE SCALE GENOMIC DNA]</scope>
    <source>
        <strain evidence="9 10">HHB12029</strain>
    </source>
</reference>
<evidence type="ECO:0000256" key="7">
    <source>
        <dbReference type="ARBA" id="ARBA00023136"/>
    </source>
</evidence>
<dbReference type="GO" id="GO:0072546">
    <property type="term" value="C:EMC complex"/>
    <property type="evidence" value="ECO:0007669"/>
    <property type="project" value="TreeGrafter"/>
</dbReference>
<evidence type="ECO:0000256" key="5">
    <source>
        <dbReference type="ARBA" id="ARBA00022824"/>
    </source>
</evidence>
<keyword evidence="6 8" id="KW-1133">Transmembrane helix</keyword>
<keyword evidence="7 8" id="KW-0472">Membrane</keyword>
<dbReference type="STRING" id="1314781.A0A165JAU3"/>
<evidence type="ECO:0000256" key="1">
    <source>
        <dbReference type="ARBA" id="ARBA00004477"/>
    </source>
</evidence>
<evidence type="ECO:0000313" key="10">
    <source>
        <dbReference type="Proteomes" id="UP000077266"/>
    </source>
</evidence>
<evidence type="ECO:0000256" key="3">
    <source>
        <dbReference type="ARBA" id="ARBA00011276"/>
    </source>
</evidence>
<dbReference type="PANTHER" id="PTHR21181">
    <property type="match status" value="1"/>
</dbReference>
<keyword evidence="4 8" id="KW-0812">Transmembrane</keyword>
<dbReference type="AlphaFoldDB" id="A0A165JAU3"/>